<evidence type="ECO:0000256" key="15">
    <source>
        <dbReference type="SAM" id="Phobius"/>
    </source>
</evidence>
<dbReference type="InterPro" id="IPR050364">
    <property type="entry name" value="Cytochrome_P450_fung"/>
</dbReference>
<feature type="transmembrane region" description="Helical" evidence="15">
    <location>
        <begin position="20"/>
        <end position="41"/>
    </location>
</feature>
<dbReference type="InterPro" id="IPR036396">
    <property type="entry name" value="Cyt_P450_sf"/>
</dbReference>
<dbReference type="EMBL" id="SEKV01000500">
    <property type="protein sequence ID" value="TFY56487.1"/>
    <property type="molecule type" value="Genomic_DNA"/>
</dbReference>
<evidence type="ECO:0000256" key="8">
    <source>
        <dbReference type="ARBA" id="ARBA00022989"/>
    </source>
</evidence>
<gene>
    <name evidence="16" type="ORF">EVJ58_g7612</name>
</gene>
<evidence type="ECO:0000256" key="1">
    <source>
        <dbReference type="ARBA" id="ARBA00001971"/>
    </source>
</evidence>
<dbReference type="InterPro" id="IPR017972">
    <property type="entry name" value="Cyt_P450_CS"/>
</dbReference>
<protein>
    <recommendedName>
        <fullName evidence="18">Cytochrome P450</fullName>
    </recommendedName>
</protein>
<dbReference type="CDD" id="cd11065">
    <property type="entry name" value="CYP64-like"/>
    <property type="match status" value="1"/>
</dbReference>
<evidence type="ECO:0000256" key="5">
    <source>
        <dbReference type="ARBA" id="ARBA00022617"/>
    </source>
</evidence>
<evidence type="ECO:0000256" key="13">
    <source>
        <dbReference type="PIRSR" id="PIRSR602401-1"/>
    </source>
</evidence>
<comment type="cofactor">
    <cofactor evidence="1 13">
        <name>heme</name>
        <dbReference type="ChEBI" id="CHEBI:30413"/>
    </cofactor>
</comment>
<dbReference type="Gene3D" id="1.10.630.10">
    <property type="entry name" value="Cytochrome P450"/>
    <property type="match status" value="1"/>
</dbReference>
<evidence type="ECO:0000256" key="12">
    <source>
        <dbReference type="ARBA" id="ARBA00023136"/>
    </source>
</evidence>
<comment type="caution">
    <text evidence="16">The sequence shown here is derived from an EMBL/GenBank/DDBJ whole genome shotgun (WGS) entry which is preliminary data.</text>
</comment>
<dbReference type="InterPro" id="IPR001128">
    <property type="entry name" value="Cyt_P450"/>
</dbReference>
<evidence type="ECO:0008006" key="18">
    <source>
        <dbReference type="Google" id="ProtNLM"/>
    </source>
</evidence>
<organism evidence="16 17">
    <name type="scientific">Rhodofomes roseus</name>
    <dbReference type="NCBI Taxonomy" id="34475"/>
    <lineage>
        <taxon>Eukaryota</taxon>
        <taxon>Fungi</taxon>
        <taxon>Dikarya</taxon>
        <taxon>Basidiomycota</taxon>
        <taxon>Agaricomycotina</taxon>
        <taxon>Agaricomycetes</taxon>
        <taxon>Polyporales</taxon>
        <taxon>Rhodofomes</taxon>
    </lineage>
</organism>
<evidence type="ECO:0000256" key="6">
    <source>
        <dbReference type="ARBA" id="ARBA00022692"/>
    </source>
</evidence>
<reference evidence="16 17" key="1">
    <citation type="submission" date="2019-01" db="EMBL/GenBank/DDBJ databases">
        <title>Genome sequencing of the rare red list fungi Fomitopsis rosea.</title>
        <authorList>
            <person name="Buettner E."/>
            <person name="Kellner H."/>
        </authorList>
    </citation>
    <scope>NUCLEOTIDE SEQUENCE [LARGE SCALE GENOMIC DNA]</scope>
    <source>
        <strain evidence="16 17">DSM 105464</strain>
    </source>
</reference>
<dbReference type="PRINTS" id="PR00463">
    <property type="entry name" value="EP450I"/>
</dbReference>
<evidence type="ECO:0000313" key="16">
    <source>
        <dbReference type="EMBL" id="TFY56487.1"/>
    </source>
</evidence>
<comment type="similarity">
    <text evidence="4 14">Belongs to the cytochrome P450 family.</text>
</comment>
<evidence type="ECO:0000256" key="9">
    <source>
        <dbReference type="ARBA" id="ARBA00023002"/>
    </source>
</evidence>
<proteinExistence type="inferred from homology"/>
<comment type="subcellular location">
    <subcellularLocation>
        <location evidence="2">Membrane</location>
        <topology evidence="2">Single-pass membrane protein</topology>
    </subcellularLocation>
</comment>
<dbReference type="PANTHER" id="PTHR46300:SF7">
    <property type="entry name" value="P450, PUTATIVE (EUROFUNG)-RELATED"/>
    <property type="match status" value="1"/>
</dbReference>
<dbReference type="PROSITE" id="PS00086">
    <property type="entry name" value="CYTOCHROME_P450"/>
    <property type="match status" value="1"/>
</dbReference>
<evidence type="ECO:0000256" key="14">
    <source>
        <dbReference type="RuleBase" id="RU000461"/>
    </source>
</evidence>
<keyword evidence="11 14" id="KW-0503">Monooxygenase</keyword>
<dbReference type="SUPFAM" id="SSF48264">
    <property type="entry name" value="Cytochrome P450"/>
    <property type="match status" value="1"/>
</dbReference>
<dbReference type="Proteomes" id="UP000298390">
    <property type="component" value="Unassembled WGS sequence"/>
</dbReference>
<comment type="pathway">
    <text evidence="3">Secondary metabolite biosynthesis.</text>
</comment>
<evidence type="ECO:0000256" key="11">
    <source>
        <dbReference type="ARBA" id="ARBA00023033"/>
    </source>
</evidence>
<dbReference type="GO" id="GO:0020037">
    <property type="term" value="F:heme binding"/>
    <property type="evidence" value="ECO:0007669"/>
    <property type="project" value="InterPro"/>
</dbReference>
<dbReference type="PANTHER" id="PTHR46300">
    <property type="entry name" value="P450, PUTATIVE (EUROFUNG)-RELATED-RELATED"/>
    <property type="match status" value="1"/>
</dbReference>
<dbReference type="GO" id="GO:0016705">
    <property type="term" value="F:oxidoreductase activity, acting on paired donors, with incorporation or reduction of molecular oxygen"/>
    <property type="evidence" value="ECO:0007669"/>
    <property type="project" value="InterPro"/>
</dbReference>
<dbReference type="STRING" id="34475.A0A4Y9Y4H3"/>
<keyword evidence="6 15" id="KW-0812">Transmembrane</keyword>
<keyword evidence="12 15" id="KW-0472">Membrane</keyword>
<dbReference type="GO" id="GO:0016020">
    <property type="term" value="C:membrane"/>
    <property type="evidence" value="ECO:0007669"/>
    <property type="project" value="UniProtKB-SubCell"/>
</dbReference>
<sequence>MAAKPIPGNVLPVRAQSALQAFAMQLGAAALVCVLIATSYFRSKRARRRLPPGPPGLPLIGNLHQLPMTHQERTFAQWGTRYGDVVYARVLNRAALILNRASTARALLERRGAKYSGRPYTTFVRDMCAPATSADALTMLKSADRTLRRMHPWRRHRRWFQTALQARNALNAHEPLQYAEVQNLLRDLLREPEGVLKHVKRYVAALMLGVAYGYSPSSMDDEFIAMAEDAMQIITESGGPSTMLVDFIPIMKYLPAWMPGMEVKRSGLRARRLIRDMERIPLERVKREMAEGTARPSIATVLLEEAANTGSLDEAEEREIRSVLGVIWYGYSTYHIIQGVASRLAQRPAKTTTVLTTFILMMVVHPEVLQKAQREVDSVVGDSRLPNFSDRPALPYLEAVLKEVYRWLAPVPLGVPHQLTEDDHYEGFDMPAGSMVLANIWAMSRDEALYSDPDTFDPERFMGLSEAKSEETDPRRIVFGFGRRLCPGRLLADSSIFLAAANIISAFDVRTSRTQDGQEIPLVPSFTTGATPKAIRVRYPPQVREGSGTDAGGGRDIRMSGRVFGPGLSVYVILTGVGRLRARFEHGVDTGDAAWPDTSK</sequence>
<feature type="binding site" description="axial binding residue" evidence="13">
    <location>
        <position position="486"/>
    </location>
    <ligand>
        <name>heme</name>
        <dbReference type="ChEBI" id="CHEBI:30413"/>
    </ligand>
    <ligandPart>
        <name>Fe</name>
        <dbReference type="ChEBI" id="CHEBI:18248"/>
    </ligandPart>
</feature>
<accession>A0A4Y9Y4H3</accession>
<evidence type="ECO:0000256" key="4">
    <source>
        <dbReference type="ARBA" id="ARBA00010617"/>
    </source>
</evidence>
<keyword evidence="9 14" id="KW-0560">Oxidoreductase</keyword>
<dbReference type="AlphaFoldDB" id="A0A4Y9Y4H3"/>
<name>A0A4Y9Y4H3_9APHY</name>
<keyword evidence="5 13" id="KW-0349">Heme</keyword>
<keyword evidence="8 15" id="KW-1133">Transmembrane helix</keyword>
<dbReference type="Pfam" id="PF00067">
    <property type="entry name" value="p450"/>
    <property type="match status" value="1"/>
</dbReference>
<evidence type="ECO:0000256" key="3">
    <source>
        <dbReference type="ARBA" id="ARBA00005179"/>
    </source>
</evidence>
<evidence type="ECO:0000313" key="17">
    <source>
        <dbReference type="Proteomes" id="UP000298390"/>
    </source>
</evidence>
<keyword evidence="10 13" id="KW-0408">Iron</keyword>
<evidence type="ECO:0000256" key="2">
    <source>
        <dbReference type="ARBA" id="ARBA00004167"/>
    </source>
</evidence>
<dbReference type="PRINTS" id="PR00385">
    <property type="entry name" value="P450"/>
</dbReference>
<dbReference type="InterPro" id="IPR002401">
    <property type="entry name" value="Cyt_P450_E_grp-I"/>
</dbReference>
<keyword evidence="7 13" id="KW-0479">Metal-binding</keyword>
<dbReference type="GO" id="GO:0004497">
    <property type="term" value="F:monooxygenase activity"/>
    <property type="evidence" value="ECO:0007669"/>
    <property type="project" value="UniProtKB-KW"/>
</dbReference>
<evidence type="ECO:0000256" key="10">
    <source>
        <dbReference type="ARBA" id="ARBA00023004"/>
    </source>
</evidence>
<dbReference type="GO" id="GO:0005506">
    <property type="term" value="F:iron ion binding"/>
    <property type="evidence" value="ECO:0007669"/>
    <property type="project" value="InterPro"/>
</dbReference>
<evidence type="ECO:0000256" key="7">
    <source>
        <dbReference type="ARBA" id="ARBA00022723"/>
    </source>
</evidence>